<accession>A0A7W9IF35</accession>
<feature type="signal peptide" evidence="2">
    <location>
        <begin position="1"/>
        <end position="26"/>
    </location>
</feature>
<feature type="compositionally biased region" description="Basic and acidic residues" evidence="1">
    <location>
        <begin position="83"/>
        <end position="93"/>
    </location>
</feature>
<keyword evidence="2" id="KW-0732">Signal</keyword>
<dbReference type="EMBL" id="JACHMP010000001">
    <property type="protein sequence ID" value="MBB5819483.1"/>
    <property type="molecule type" value="Genomic_DNA"/>
</dbReference>
<protein>
    <submittedName>
        <fullName evidence="3">Uncharacterized protein</fullName>
    </submittedName>
</protein>
<dbReference type="AlphaFoldDB" id="A0A7W9IF35"/>
<keyword evidence="4" id="KW-1185">Reference proteome</keyword>
<gene>
    <name evidence="3" type="ORF">F4562_002545</name>
</gene>
<comment type="caution">
    <text evidence="3">The sequence shown here is derived from an EMBL/GenBank/DDBJ whole genome shotgun (WGS) entry which is preliminary data.</text>
</comment>
<evidence type="ECO:0000313" key="3">
    <source>
        <dbReference type="EMBL" id="MBB5819483.1"/>
    </source>
</evidence>
<evidence type="ECO:0000256" key="1">
    <source>
        <dbReference type="SAM" id="MobiDB-lite"/>
    </source>
</evidence>
<reference evidence="3 4" key="1">
    <citation type="submission" date="2020-08" db="EMBL/GenBank/DDBJ databases">
        <title>Sequencing the genomes of 1000 actinobacteria strains.</title>
        <authorList>
            <person name="Klenk H.-P."/>
        </authorList>
    </citation>
    <scope>NUCLEOTIDE SEQUENCE [LARGE SCALE GENOMIC DNA]</scope>
    <source>
        <strain evidence="3 4">DSM 46887</strain>
    </source>
</reference>
<feature type="chain" id="PRO_5030869651" evidence="2">
    <location>
        <begin position="27"/>
        <end position="308"/>
    </location>
</feature>
<dbReference type="Proteomes" id="UP000540685">
    <property type="component" value="Unassembled WGS sequence"/>
</dbReference>
<name>A0A7W9IF35_9ACTN</name>
<organism evidence="3 4">
    <name type="scientific">Streptosporangium becharense</name>
    <dbReference type="NCBI Taxonomy" id="1816182"/>
    <lineage>
        <taxon>Bacteria</taxon>
        <taxon>Bacillati</taxon>
        <taxon>Actinomycetota</taxon>
        <taxon>Actinomycetes</taxon>
        <taxon>Streptosporangiales</taxon>
        <taxon>Streptosporangiaceae</taxon>
        <taxon>Streptosporangium</taxon>
    </lineage>
</organism>
<sequence>MKRMIAVLTSATAVALTASLPVAAHASAQAPDPLTALKKQLTAGHGVQFVDTVKTRKAGRTEVISKREGELQFDAAGISASDHTSRPRVKESDLEFDLSSPESGFGDAEDDRSPEAVQAEEQLDKLLKGLADPERVVRVKKAAYLSGGVFGPFLPVGKPWLHIPEDTLGVTGSIGQHINPAEPATLKALLANATVKRPTSYAGKITFGELHKVSPWFRAAMGRKLYGDMAKDTLNWKLFLGTDRLPARLTTTETDSSGKTVGLTVDTRYTGWGSEVSITAPADDQIATMKELEDRFLSDNPIPLVTVK</sequence>
<evidence type="ECO:0000256" key="2">
    <source>
        <dbReference type="SAM" id="SignalP"/>
    </source>
</evidence>
<proteinExistence type="predicted"/>
<evidence type="ECO:0000313" key="4">
    <source>
        <dbReference type="Proteomes" id="UP000540685"/>
    </source>
</evidence>
<feature type="region of interest" description="Disordered" evidence="1">
    <location>
        <begin position="75"/>
        <end position="116"/>
    </location>
</feature>
<dbReference type="RefSeq" id="WP_184538437.1">
    <property type="nucleotide sequence ID" value="NZ_JACHMP010000001.1"/>
</dbReference>